<evidence type="ECO:0000259" key="2">
    <source>
        <dbReference type="PROSITE" id="PS50965"/>
    </source>
</evidence>
<sequence length="318" mass="36271">MGIFTKPEVVILKGTSDAQAYLEKLELLQKKAEGTALEQIQKEIAITKAGIQGEENILFELKNSNMDMYVLQDIYLETGDGLGAQIDFIVVTAKLNFIIECKNLFGNIEIDSKGNFIRTMEYGGKKHREGIYSPITQNERHMAVLKECRAENRNFLMGAWIRKNFDLWNKSLVVLANPKTIVNDRFATKEVKNQVIRADQLIGTMKKLISENRELPSTKKEMKEIAEKILRRNKEQRKDYAEKYEKLAEQTEDISEANDSKAESMKAEETENIVSGVCPRCGRELVLRTAKKGDKAGMQFYGCSGFPKCRYVRNMTES</sequence>
<evidence type="ECO:0000313" key="4">
    <source>
        <dbReference type="Proteomes" id="UP001652432"/>
    </source>
</evidence>
<dbReference type="RefSeq" id="WP_262574990.1">
    <property type="nucleotide sequence ID" value="NZ_JAOQKJ010000007.1"/>
</dbReference>
<keyword evidence="4" id="KW-1185">Reference proteome</keyword>
<dbReference type="InterPro" id="IPR013498">
    <property type="entry name" value="Topo_IA_Znf"/>
</dbReference>
<keyword evidence="1" id="KW-0175">Coiled coil</keyword>
<dbReference type="Proteomes" id="UP001652432">
    <property type="component" value="Unassembled WGS sequence"/>
</dbReference>
<name>A0ABT2T3R3_9FIRM</name>
<dbReference type="SUPFAM" id="SSF57783">
    <property type="entry name" value="Zinc beta-ribbon"/>
    <property type="match status" value="1"/>
</dbReference>
<dbReference type="InterPro" id="IPR011528">
    <property type="entry name" value="NERD"/>
</dbReference>
<dbReference type="EMBL" id="JAOQKJ010000007">
    <property type="protein sequence ID" value="MCU6744878.1"/>
    <property type="molecule type" value="Genomic_DNA"/>
</dbReference>
<protein>
    <submittedName>
        <fullName evidence="3">NERD domain-containing protein</fullName>
    </submittedName>
</protein>
<dbReference type="PROSITE" id="PS50965">
    <property type="entry name" value="NERD"/>
    <property type="match status" value="1"/>
</dbReference>
<evidence type="ECO:0000313" key="3">
    <source>
        <dbReference type="EMBL" id="MCU6744878.1"/>
    </source>
</evidence>
<feature type="coiled-coil region" evidence="1">
    <location>
        <begin position="219"/>
        <end position="257"/>
    </location>
</feature>
<reference evidence="3 4" key="1">
    <citation type="journal article" date="2021" name="ISME Commun">
        <title>Automated analysis of genomic sequences facilitates high-throughput and comprehensive description of bacteria.</title>
        <authorList>
            <person name="Hitch T.C.A."/>
        </authorList>
    </citation>
    <scope>NUCLEOTIDE SEQUENCE [LARGE SCALE GENOMIC DNA]</scope>
    <source>
        <strain evidence="3 4">Sanger_18</strain>
    </source>
</reference>
<proteinExistence type="predicted"/>
<comment type="caution">
    <text evidence="3">The sequence shown here is derived from an EMBL/GenBank/DDBJ whole genome shotgun (WGS) entry which is preliminary data.</text>
</comment>
<dbReference type="Pfam" id="PF01396">
    <property type="entry name" value="Zn_ribbon_Top1"/>
    <property type="match status" value="1"/>
</dbReference>
<evidence type="ECO:0000256" key="1">
    <source>
        <dbReference type="SAM" id="Coils"/>
    </source>
</evidence>
<gene>
    <name evidence="3" type="ORF">OCV77_10275</name>
</gene>
<dbReference type="Gene3D" id="3.30.65.10">
    <property type="entry name" value="Bacterial Topoisomerase I, domain 1"/>
    <property type="match status" value="1"/>
</dbReference>
<dbReference type="Pfam" id="PF08378">
    <property type="entry name" value="NERD"/>
    <property type="match status" value="1"/>
</dbReference>
<accession>A0ABT2T3R3</accession>
<organism evidence="3 4">
    <name type="scientific">Suilimivivens aceti</name>
    <dbReference type="NCBI Taxonomy" id="2981774"/>
    <lineage>
        <taxon>Bacteria</taxon>
        <taxon>Bacillati</taxon>
        <taxon>Bacillota</taxon>
        <taxon>Clostridia</taxon>
        <taxon>Lachnospirales</taxon>
        <taxon>Lachnospiraceae</taxon>
        <taxon>Suilimivivens</taxon>
    </lineage>
</organism>
<feature type="domain" description="NERD" evidence="2">
    <location>
        <begin position="49"/>
        <end position="168"/>
    </location>
</feature>